<gene>
    <name evidence="3" type="primary">LOC110307336</name>
</gene>
<reference evidence="3" key="1">
    <citation type="submission" date="2025-08" db="UniProtKB">
        <authorList>
            <consortium name="RefSeq"/>
        </authorList>
    </citation>
    <scope>IDENTIFICATION</scope>
</reference>
<proteinExistence type="predicted"/>
<dbReference type="Proteomes" id="UP000515126">
    <property type="component" value="Chromosome 12"/>
</dbReference>
<evidence type="ECO:0000313" key="2">
    <source>
        <dbReference type="Proteomes" id="UP000515126"/>
    </source>
</evidence>
<keyword evidence="2" id="KW-1185">Reference proteome</keyword>
<name>A0A6P5R0I5_MUSCR</name>
<feature type="compositionally biased region" description="Polar residues" evidence="1">
    <location>
        <begin position="12"/>
        <end position="21"/>
    </location>
</feature>
<sequence length="110" mass="12232">MPLLQRKKRTLETLNISSSPRRTGDEATAVIDTKQVRSDNTETPSSLAENILLNCTSVCYSELLTRTVTSSLQPTSALKPSTTAEDICTILLNFQGYEVLETLVFINYLF</sequence>
<protein>
    <submittedName>
        <fullName evidence="3">Uncharacterized protein LOC110307336</fullName>
    </submittedName>
</protein>
<dbReference type="RefSeq" id="XP_021035223.1">
    <property type="nucleotide sequence ID" value="XM_021179564.2"/>
</dbReference>
<dbReference type="AlphaFoldDB" id="A0A6P5R0I5"/>
<evidence type="ECO:0000313" key="3">
    <source>
        <dbReference type="RefSeq" id="XP_021035223.1"/>
    </source>
</evidence>
<dbReference type="GeneID" id="110307336"/>
<evidence type="ECO:0000256" key="1">
    <source>
        <dbReference type="SAM" id="MobiDB-lite"/>
    </source>
</evidence>
<feature type="region of interest" description="Disordered" evidence="1">
    <location>
        <begin position="1"/>
        <end position="27"/>
    </location>
</feature>
<organism evidence="2 3">
    <name type="scientific">Mus caroli</name>
    <name type="common">Ryukyu mouse</name>
    <name type="synonym">Ricefield mouse</name>
    <dbReference type="NCBI Taxonomy" id="10089"/>
    <lineage>
        <taxon>Eukaryota</taxon>
        <taxon>Metazoa</taxon>
        <taxon>Chordata</taxon>
        <taxon>Craniata</taxon>
        <taxon>Vertebrata</taxon>
        <taxon>Euteleostomi</taxon>
        <taxon>Mammalia</taxon>
        <taxon>Eutheria</taxon>
        <taxon>Euarchontoglires</taxon>
        <taxon>Glires</taxon>
        <taxon>Rodentia</taxon>
        <taxon>Myomorpha</taxon>
        <taxon>Muroidea</taxon>
        <taxon>Muridae</taxon>
        <taxon>Murinae</taxon>
        <taxon>Mus</taxon>
        <taxon>Mus</taxon>
    </lineage>
</organism>
<dbReference type="KEGG" id="mcal:110307336"/>
<accession>A0A6P5R0I5</accession>